<feature type="repeat" description="WD" evidence="7">
    <location>
        <begin position="552"/>
        <end position="593"/>
    </location>
</feature>
<dbReference type="InterPro" id="IPR001841">
    <property type="entry name" value="Znf_RING"/>
</dbReference>
<gene>
    <name evidence="11" type="ORF">CKAN_01862100</name>
</gene>
<dbReference type="PANTHER" id="PTHR12616">
    <property type="entry name" value="VACUOLAR PROTEIN SORTING VPS41"/>
    <property type="match status" value="1"/>
</dbReference>
<reference evidence="11 12" key="1">
    <citation type="journal article" date="2019" name="Nat. Plants">
        <title>Stout camphor tree genome fills gaps in understanding of flowering plant genome evolution.</title>
        <authorList>
            <person name="Chaw S.M."/>
            <person name="Liu Y.C."/>
            <person name="Wu Y.W."/>
            <person name="Wang H.Y."/>
            <person name="Lin C.I."/>
            <person name="Wu C.S."/>
            <person name="Ke H.M."/>
            <person name="Chang L.Y."/>
            <person name="Hsu C.Y."/>
            <person name="Yang H.T."/>
            <person name="Sudianto E."/>
            <person name="Hsu M.H."/>
            <person name="Wu K.P."/>
            <person name="Wang L.N."/>
            <person name="Leebens-Mack J.H."/>
            <person name="Tsai I.J."/>
        </authorList>
    </citation>
    <scope>NUCLEOTIDE SEQUENCE [LARGE SCALE GENOMIC DNA]</scope>
    <source>
        <strain evidence="12">cv. Chaw 1501</strain>
        <tissue evidence="11">Young leaves</tissue>
    </source>
</reference>
<dbReference type="GO" id="GO:0034058">
    <property type="term" value="P:endosomal vesicle fusion"/>
    <property type="evidence" value="ECO:0007669"/>
    <property type="project" value="TreeGrafter"/>
</dbReference>
<evidence type="ECO:0000256" key="3">
    <source>
        <dbReference type="ARBA" id="ARBA00022574"/>
    </source>
</evidence>
<feature type="domain" description="RING-type" evidence="10">
    <location>
        <begin position="1811"/>
        <end position="1860"/>
    </location>
</feature>
<dbReference type="PROSITE" id="PS50089">
    <property type="entry name" value="ZF_RING_2"/>
    <property type="match status" value="1"/>
</dbReference>
<evidence type="ECO:0000256" key="7">
    <source>
        <dbReference type="PROSITE-ProRule" id="PRU00221"/>
    </source>
</evidence>
<comment type="caution">
    <text evidence="11">The sequence shown here is derived from an EMBL/GenBank/DDBJ whole genome shotgun (WGS) entry which is preliminary data.</text>
</comment>
<dbReference type="GO" id="GO:0030897">
    <property type="term" value="C:HOPS complex"/>
    <property type="evidence" value="ECO:0007669"/>
    <property type="project" value="TreeGrafter"/>
</dbReference>
<dbReference type="EMBL" id="QPKB01000007">
    <property type="protein sequence ID" value="RWR89558.1"/>
    <property type="molecule type" value="Genomic_DNA"/>
</dbReference>
<dbReference type="PROSITE" id="PS50082">
    <property type="entry name" value="WD_REPEATS_2"/>
    <property type="match status" value="1"/>
</dbReference>
<feature type="compositionally biased region" description="Low complexity" evidence="9">
    <location>
        <begin position="45"/>
        <end position="56"/>
    </location>
</feature>
<dbReference type="Gene3D" id="2.130.10.10">
    <property type="entry name" value="YVTN repeat-like/Quinoprotein amine dehydrogenase"/>
    <property type="match status" value="1"/>
</dbReference>
<evidence type="ECO:0000256" key="9">
    <source>
        <dbReference type="SAM" id="MobiDB-lite"/>
    </source>
</evidence>
<protein>
    <submittedName>
        <fullName evidence="11">Vacuolar protein sorting-associated protein 8 isoform X2</fullName>
    </submittedName>
</protein>
<keyword evidence="6" id="KW-0862">Zinc</keyword>
<feature type="compositionally biased region" description="Polar residues" evidence="9">
    <location>
        <begin position="285"/>
        <end position="308"/>
    </location>
</feature>
<evidence type="ECO:0000256" key="5">
    <source>
        <dbReference type="ARBA" id="ARBA00022927"/>
    </source>
</evidence>
<feature type="compositionally biased region" description="Low complexity" evidence="9">
    <location>
        <begin position="124"/>
        <end position="142"/>
    </location>
</feature>
<evidence type="ECO:0000256" key="8">
    <source>
        <dbReference type="PROSITE-ProRule" id="PRU01006"/>
    </source>
</evidence>
<proteinExistence type="inferred from homology"/>
<dbReference type="InterPro" id="IPR036322">
    <property type="entry name" value="WD40_repeat_dom_sf"/>
</dbReference>
<evidence type="ECO:0000256" key="1">
    <source>
        <dbReference type="ARBA" id="ARBA00009422"/>
    </source>
</evidence>
<dbReference type="PROSITE" id="PS00678">
    <property type="entry name" value="WD_REPEATS_1"/>
    <property type="match status" value="1"/>
</dbReference>
<evidence type="ECO:0000256" key="4">
    <source>
        <dbReference type="ARBA" id="ARBA00022737"/>
    </source>
</evidence>
<dbReference type="STRING" id="337451.A0A443PFM0"/>
<dbReference type="InterPro" id="IPR019775">
    <property type="entry name" value="WD40_repeat_CS"/>
</dbReference>
<keyword evidence="3 7" id="KW-0853">WD repeat</keyword>
<feature type="region of interest" description="Disordered" evidence="9">
    <location>
        <begin position="1951"/>
        <end position="2003"/>
    </location>
</feature>
<evidence type="ECO:0000256" key="6">
    <source>
        <dbReference type="PROSITE-ProRule" id="PRU00175"/>
    </source>
</evidence>
<dbReference type="OrthoDB" id="289913at2759"/>
<dbReference type="SUPFAM" id="SSF50978">
    <property type="entry name" value="WD40 repeat-like"/>
    <property type="match status" value="1"/>
</dbReference>
<organism evidence="11 12">
    <name type="scientific">Cinnamomum micranthum f. kanehirae</name>
    <dbReference type="NCBI Taxonomy" id="337451"/>
    <lineage>
        <taxon>Eukaryota</taxon>
        <taxon>Viridiplantae</taxon>
        <taxon>Streptophyta</taxon>
        <taxon>Embryophyta</taxon>
        <taxon>Tracheophyta</taxon>
        <taxon>Spermatophyta</taxon>
        <taxon>Magnoliopsida</taxon>
        <taxon>Magnoliidae</taxon>
        <taxon>Laurales</taxon>
        <taxon>Lauraceae</taxon>
        <taxon>Cinnamomum</taxon>
    </lineage>
</organism>
<feature type="compositionally biased region" description="Polar residues" evidence="9">
    <location>
        <begin position="78"/>
        <end position="102"/>
    </location>
</feature>
<keyword evidence="6" id="KW-0863">Zinc-finger</keyword>
<feature type="region of interest" description="Disordered" evidence="9">
    <location>
        <begin position="179"/>
        <end position="198"/>
    </location>
</feature>
<feature type="repeat" description="CHCR" evidence="8">
    <location>
        <begin position="1493"/>
        <end position="1665"/>
    </location>
</feature>
<evidence type="ECO:0000313" key="11">
    <source>
        <dbReference type="EMBL" id="RWR89558.1"/>
    </source>
</evidence>
<evidence type="ECO:0000313" key="12">
    <source>
        <dbReference type="Proteomes" id="UP000283530"/>
    </source>
</evidence>
<keyword evidence="12" id="KW-1185">Reference proteome</keyword>
<dbReference type="GO" id="GO:0006623">
    <property type="term" value="P:protein targeting to vacuole"/>
    <property type="evidence" value="ECO:0007669"/>
    <property type="project" value="InterPro"/>
</dbReference>
<feature type="region of interest" description="Disordered" evidence="9">
    <location>
        <begin position="367"/>
        <end position="406"/>
    </location>
</feature>
<evidence type="ECO:0000256" key="2">
    <source>
        <dbReference type="ARBA" id="ARBA00022448"/>
    </source>
</evidence>
<dbReference type="PANTHER" id="PTHR12616:SF8">
    <property type="entry name" value="VACUOLAR PROTEIN SORTING-ASSOCIATED PROTEIN 8 HOMOLOG"/>
    <property type="match status" value="1"/>
</dbReference>
<dbReference type="Pfam" id="PF23556">
    <property type="entry name" value="TPR_Vps41"/>
    <property type="match status" value="1"/>
</dbReference>
<dbReference type="GO" id="GO:0005770">
    <property type="term" value="C:late endosome"/>
    <property type="evidence" value="ECO:0007669"/>
    <property type="project" value="TreeGrafter"/>
</dbReference>
<dbReference type="InterPro" id="IPR000547">
    <property type="entry name" value="Clathrin_H-chain/VPS_repeat"/>
</dbReference>
<keyword evidence="4" id="KW-0677">Repeat</keyword>
<feature type="compositionally biased region" description="Basic and acidic residues" evidence="9">
    <location>
        <begin position="1967"/>
        <end position="1982"/>
    </location>
</feature>
<dbReference type="InterPro" id="IPR001680">
    <property type="entry name" value="WD40_rpt"/>
</dbReference>
<feature type="region of interest" description="Disordered" evidence="9">
    <location>
        <begin position="1"/>
        <end position="153"/>
    </location>
</feature>
<dbReference type="Pfam" id="PF23410">
    <property type="entry name" value="Beta-prop_VPS8"/>
    <property type="match status" value="1"/>
</dbReference>
<keyword evidence="5" id="KW-0653">Protein transport</keyword>
<evidence type="ECO:0000259" key="10">
    <source>
        <dbReference type="PROSITE" id="PS50089"/>
    </source>
</evidence>
<keyword evidence="2" id="KW-0813">Transport</keyword>
<keyword evidence="6" id="KW-0479">Metal-binding</keyword>
<accession>A0A443PFM0</accession>
<dbReference type="PROSITE" id="PS50236">
    <property type="entry name" value="CHCR"/>
    <property type="match status" value="1"/>
</dbReference>
<dbReference type="Proteomes" id="UP000283530">
    <property type="component" value="Unassembled WGS sequence"/>
</dbReference>
<dbReference type="InterPro" id="IPR045111">
    <property type="entry name" value="Vps41/Vps8"/>
</dbReference>
<feature type="compositionally biased region" description="Basic and acidic residues" evidence="9">
    <location>
        <begin position="377"/>
        <end position="405"/>
    </location>
</feature>
<dbReference type="InterPro" id="IPR015943">
    <property type="entry name" value="WD40/YVTN_repeat-like_dom_sf"/>
</dbReference>
<feature type="compositionally biased region" description="Basic and acidic residues" evidence="9">
    <location>
        <begin position="30"/>
        <end position="40"/>
    </location>
</feature>
<dbReference type="SMART" id="SM00320">
    <property type="entry name" value="WD40"/>
    <property type="match status" value="1"/>
</dbReference>
<comment type="similarity">
    <text evidence="1">Belongs to the VPS8 family.</text>
</comment>
<dbReference type="Pfam" id="PF12816">
    <property type="entry name" value="TPR_Vps8"/>
    <property type="match status" value="1"/>
</dbReference>
<sequence>MLTKTPTELDLDSFLQSHTTSSSEDEDDNHTDRTTRRTVDEILNDSDSSSSSSSSSNNPIPRFRPLLPPNPVPRHANQIPNEESSTSVPQTPPLTQENPKSTQIDDDSSERKISPFNRRKPGEFPSNMFSSARSSSRSLPSLFGGIKPNPKPGAALAAAAAASRSIPTPHAAAIKFRRASTKIASRRDSADSEMGVDDGDSFERLGLARDDDSVVVGSEIGQLDEEKLEGENYKGELAPSSRSEVGEVAESSHASDEFHSVQEMQMIKQADAPRVEEEDLVDSNLLASTSEGDNTYQLDLNHAHSGSTDVAEKDDDDSGEKDENSVLLGSVANQNEKDIISSPQNENASIVDENPKLPILEKHDLDKIMPTDNNDGEVSHADDIASSRSHADDIASSRSHADDIASSRSDVAELLEDLSIQLDSKKASKKIAKKLRSSSKPLELAEELEKKYASSGLHWEEGAAAQPMRLEGIRRGPPAVGYLQVDPENAITRTISSQTFRREQGSPQVLAVHLNYIAVGMSRGAVVVVPSKYSAHHADSMDGKMSMLGSQGEKSHSPVTSMCFNQQGDLLLAGYGDGHLTLWDVPKATVVKTVVGEHTAPVVHALFLGQDSQATRQFKVVTGDSKGLVLLHAVSVVRVLNIFTFKTQCLLDGQRTGTVLSSSPLLADAFYDGSLTSVQGSATSSPSGLGGMVGGVVGGVVGGETGWKLFSEGSTLVEEGVVIFVTHQTALVVRLTPSLEVYAQLSKPDGVREGSMPYTAWKCVPHLRGSFAGEPLPSEASDKASLLAIAWDRKVLVAKLVKSDLKVYKEWALDSAATGVAWLDDRMLVVLTLRGQLFLFAKEGTEFHRTSFIVDGSVGDDIITYHTHFTNIYGNPEKAFHNSVAVRGASIYILGPMHLVVSRLLPWKERIQVLQKAGDWMGALDMAMRLYDGHAHGVIDLPRTIDAIREAIMQYLLELLLSYVDVVFSYISVAFCNQIGREEQVDVPKIERSSLHPEIQEQYARVGGVAVEFCVHIKRTDILFDEIFSKFVAVQQGGTFLELLEPYILKDMLGCLPPEIMQALVEHYSSKGWLQRVEQCVLHMDISSLDFNQVVKLCREHGLYGALIYLFNRGLDDFKTPLEELLVVLQNNQKMSAIVIGYRMLVYLKYCFLGQAFPPGHGTIPPSRLPLLRVELLQFLLEDSNTLNSEAVTRFKSSSGSCPNLCYLLWLDTEASLEVLKFAFFEEEKSKSNHSVNGPLDASIEENSKHDVTKPASQNLMAQNTVNTLIHILDMDTSEVVGSSGMDDSESSEMWPSRKDTGHMLEFIAFFIAKGNATVTKSVLNRILEYLTDTDLSPSVPSQKGEITRRREKQVLALLEVLPETDWDSSYLLHLCETAQFYQVCGFIHTIRGQYLAALDSYMKDVGEPLHAFVFINNMLIQWRDTESSAFKAAVISRIPELVNLSREGTVFLIIDQFSKESDHILSELQSHPKSLFLYLKTVIEVHLSGTLNFSSLERGDALDATYAKQMKDQSDELKAYMERVSNFPKLLRHNSIHVTDEMAELYLELLCQYESNSVLKFLETFENYRVEHCLRLCQEYGITDAAAFLLERVGDVGSALSLTLSGLTEKLHILDIAIESTISKITSSSFMEMEQFNTILRMKEASTVRDLLHASIGLCQRNTARLDPQESESLWFRLLDSFCEPLRDFYVIKKVSERRNGHALARWRTSKSEKGAHILKRLLSRFIQEIVEGMVGYVPLPTIMAKLLSDNGNQEFGDFKLTILGMLGTYGYERTILDTAKSLIEDDTYYTMSLLKKGACHAYSPRSDSCCICGSSFSKDSSAISIRVFNCGHATHLQCEFHENEGSIRDYSAGCPICTPKKKTSRARGKTILMENGLVKNSLSRTQQPQGINTVHNMHESDVVELPYGLHQMSRFEILSNLGKNQKSIQIDTLPQLRLAPPAIYHDKVKKGSDLLTGESSSVTMESEKPSKIRQTREPKAKGSSIRFPLKSSIFNTERRRK</sequence>
<name>A0A443PFM0_9MAGN</name>
<dbReference type="GO" id="GO:0008270">
    <property type="term" value="F:zinc ion binding"/>
    <property type="evidence" value="ECO:0007669"/>
    <property type="project" value="UniProtKB-KW"/>
</dbReference>
<dbReference type="InterPro" id="IPR025941">
    <property type="entry name" value="Vps8_central_dom"/>
</dbReference>
<feature type="region of interest" description="Disordered" evidence="9">
    <location>
        <begin position="216"/>
        <end position="352"/>
    </location>
</feature>